<keyword evidence="2" id="KW-1185">Reference proteome</keyword>
<dbReference type="Proteomes" id="UP000315289">
    <property type="component" value="Unassembled WGS sequence"/>
</dbReference>
<dbReference type="AlphaFoldDB" id="A0A557SXY1"/>
<name>A0A557SXY1_9ARCH</name>
<reference evidence="1 2" key="1">
    <citation type="journal article" date="2019" name="Front. Microbiol.">
        <title>Ammonia Oxidation by the Arctic Terrestrial Thaumarchaeote Candidatus Nitrosocosmicus arcticus Is Stimulated by Increasing Temperatures.</title>
        <authorList>
            <person name="Alves R.J.E."/>
            <person name="Kerou M."/>
            <person name="Zappe A."/>
            <person name="Bittner R."/>
            <person name="Abby S.S."/>
            <person name="Schmidt H.A."/>
            <person name="Pfeifer K."/>
            <person name="Schleper C."/>
        </authorList>
    </citation>
    <scope>NUCLEOTIDE SEQUENCE [LARGE SCALE GENOMIC DNA]</scope>
    <source>
        <strain evidence="1 2">Kfb</strain>
    </source>
</reference>
<protein>
    <recommendedName>
        <fullName evidence="3">TFIIB-type domain-containing protein</fullName>
    </recommendedName>
</protein>
<comment type="caution">
    <text evidence="1">The sequence shown here is derived from an EMBL/GenBank/DDBJ whole genome shotgun (WGS) entry which is preliminary data.</text>
</comment>
<sequence>MVKFCPECGGSLNFDTITKNFICRGCGLYAPREKFEELHEKVNTVDRKNKSDDYLDWWQSSKKDKKNDH</sequence>
<proteinExistence type="predicted"/>
<evidence type="ECO:0000313" key="2">
    <source>
        <dbReference type="Proteomes" id="UP000315289"/>
    </source>
</evidence>
<dbReference type="OrthoDB" id="9973at2157"/>
<organism evidence="1 2">
    <name type="scientific">Candidatus Nitrosocosmicus arcticus</name>
    <dbReference type="NCBI Taxonomy" id="2035267"/>
    <lineage>
        <taxon>Archaea</taxon>
        <taxon>Nitrososphaerota</taxon>
        <taxon>Nitrososphaeria</taxon>
        <taxon>Nitrososphaerales</taxon>
        <taxon>Nitrososphaeraceae</taxon>
        <taxon>Candidatus Nitrosocosmicus</taxon>
    </lineage>
</organism>
<dbReference type="EMBL" id="VOAH01000003">
    <property type="protein sequence ID" value="TVP41466.1"/>
    <property type="molecule type" value="Genomic_DNA"/>
</dbReference>
<evidence type="ECO:0000313" key="1">
    <source>
        <dbReference type="EMBL" id="TVP41466.1"/>
    </source>
</evidence>
<accession>A0A557SXY1</accession>
<evidence type="ECO:0008006" key="3">
    <source>
        <dbReference type="Google" id="ProtNLM"/>
    </source>
</evidence>
<gene>
    <name evidence="1" type="ORF">NARC_30181</name>
</gene>